<evidence type="ECO:0000313" key="2">
    <source>
        <dbReference type="EMBL" id="MBJ7543748.1"/>
    </source>
</evidence>
<feature type="domain" description="N-acetyltransferase" evidence="1">
    <location>
        <begin position="45"/>
        <end position="114"/>
    </location>
</feature>
<dbReference type="EMBL" id="JAEMUK010000017">
    <property type="protein sequence ID" value="MBJ7543748.1"/>
    <property type="molecule type" value="Genomic_DNA"/>
</dbReference>
<name>A0A8I1KLN3_9HYPH</name>
<dbReference type="InterPro" id="IPR016181">
    <property type="entry name" value="Acyl_CoA_acyltransferase"/>
</dbReference>
<evidence type="ECO:0000259" key="1">
    <source>
        <dbReference type="Pfam" id="PF00583"/>
    </source>
</evidence>
<evidence type="ECO:0000313" key="3">
    <source>
        <dbReference type="Proteomes" id="UP000623250"/>
    </source>
</evidence>
<dbReference type="Pfam" id="PF00583">
    <property type="entry name" value="Acetyltransf_1"/>
    <property type="match status" value="1"/>
</dbReference>
<dbReference type="RefSeq" id="WP_037233591.1">
    <property type="nucleotide sequence ID" value="NZ_JAEMUK010000017.1"/>
</dbReference>
<sequence length="147" mass="16175">MSGVVRQAGEADVARFVELALRFYAEEGGRRADPRALARFAFAQVCEPNRVLLAAKEPAVAVLAGMIAPHYLTGEPTAFKTAWYALPGARGHGASLLRAFEAWAREKGATRLIVAGRAPRTLTLLERLQFQPLETVYAKDLPWQKQQ</sequence>
<dbReference type="Proteomes" id="UP000623250">
    <property type="component" value="Unassembled WGS sequence"/>
</dbReference>
<dbReference type="SUPFAM" id="SSF55729">
    <property type="entry name" value="Acyl-CoA N-acyltransferases (Nat)"/>
    <property type="match status" value="1"/>
</dbReference>
<dbReference type="AlphaFoldDB" id="A0A8I1KLN3"/>
<protein>
    <recommendedName>
        <fullName evidence="1">N-acetyltransferase domain-containing protein</fullName>
    </recommendedName>
</protein>
<dbReference type="GO" id="GO:0016747">
    <property type="term" value="F:acyltransferase activity, transferring groups other than amino-acyl groups"/>
    <property type="evidence" value="ECO:0007669"/>
    <property type="project" value="InterPro"/>
</dbReference>
<dbReference type="Gene3D" id="3.40.630.30">
    <property type="match status" value="1"/>
</dbReference>
<organism evidence="2 3">
    <name type="scientific">Rhodomicrobium udaipurense</name>
    <dbReference type="NCBI Taxonomy" id="1202716"/>
    <lineage>
        <taxon>Bacteria</taxon>
        <taxon>Pseudomonadati</taxon>
        <taxon>Pseudomonadota</taxon>
        <taxon>Alphaproteobacteria</taxon>
        <taxon>Hyphomicrobiales</taxon>
        <taxon>Hyphomicrobiaceae</taxon>
        <taxon>Rhodomicrobium</taxon>
    </lineage>
</organism>
<gene>
    <name evidence="2" type="ORF">JDN41_09255</name>
</gene>
<proteinExistence type="predicted"/>
<reference evidence="2 3" key="1">
    <citation type="submission" date="2020-12" db="EMBL/GenBank/DDBJ databases">
        <title>Revised draft genomes of Rhodomicrobium vannielii ATCC 17100 and Rhodomicrobium udaipurense JA643.</title>
        <authorList>
            <person name="Conners E.M."/>
            <person name="Davenport E.J."/>
            <person name="Bose A."/>
        </authorList>
    </citation>
    <scope>NUCLEOTIDE SEQUENCE [LARGE SCALE GENOMIC DNA]</scope>
    <source>
        <strain evidence="2 3">JA643</strain>
    </source>
</reference>
<comment type="caution">
    <text evidence="2">The sequence shown here is derived from an EMBL/GenBank/DDBJ whole genome shotgun (WGS) entry which is preliminary data.</text>
</comment>
<accession>A0A8I1KLN3</accession>
<dbReference type="InterPro" id="IPR000182">
    <property type="entry name" value="GNAT_dom"/>
</dbReference>
<keyword evidence="3" id="KW-1185">Reference proteome</keyword>